<dbReference type="Gene3D" id="3.40.50.80">
    <property type="entry name" value="Nucleotide-binding domain of ferredoxin-NADP reductase (FNR) module"/>
    <property type="match status" value="1"/>
</dbReference>
<feature type="domain" description="EF-hand" evidence="9">
    <location>
        <begin position="93"/>
        <end position="128"/>
    </location>
</feature>
<dbReference type="InterPro" id="IPR018247">
    <property type="entry name" value="EF_Hand_1_Ca_BS"/>
</dbReference>
<evidence type="ECO:0000313" key="11">
    <source>
        <dbReference type="Proteomes" id="UP001519460"/>
    </source>
</evidence>
<dbReference type="InterPro" id="IPR002048">
    <property type="entry name" value="EF_hand_dom"/>
</dbReference>
<dbReference type="InterPro" id="IPR013130">
    <property type="entry name" value="Fe3_Rdtase_TM_dom"/>
</dbReference>
<dbReference type="InterPro" id="IPR039261">
    <property type="entry name" value="FNR_nucleotide-bd"/>
</dbReference>
<reference evidence="10 11" key="1">
    <citation type="journal article" date="2023" name="Sci. Data">
        <title>Genome assembly of the Korean intertidal mud-creeper Batillaria attramentaria.</title>
        <authorList>
            <person name="Patra A.K."/>
            <person name="Ho P.T."/>
            <person name="Jun S."/>
            <person name="Lee S.J."/>
            <person name="Kim Y."/>
            <person name="Won Y.J."/>
        </authorList>
    </citation>
    <scope>NUCLEOTIDE SEQUENCE [LARGE SCALE GENOMIC DNA]</scope>
    <source>
        <strain evidence="10">Wonlab-2016</strain>
    </source>
</reference>
<dbReference type="Pfam" id="PF08030">
    <property type="entry name" value="NAD_binding_6"/>
    <property type="match status" value="1"/>
</dbReference>
<dbReference type="InterPro" id="IPR011992">
    <property type="entry name" value="EF-hand-dom_pair"/>
</dbReference>
<dbReference type="Gene3D" id="1.10.238.10">
    <property type="entry name" value="EF-hand"/>
    <property type="match status" value="1"/>
</dbReference>
<evidence type="ECO:0000256" key="1">
    <source>
        <dbReference type="ARBA" id="ARBA00004141"/>
    </source>
</evidence>
<keyword evidence="11" id="KW-1185">Reference proteome</keyword>
<dbReference type="Pfam" id="PF13202">
    <property type="entry name" value="EF-hand_5"/>
    <property type="match status" value="2"/>
</dbReference>
<evidence type="ECO:0000256" key="2">
    <source>
        <dbReference type="ARBA" id="ARBA00022692"/>
    </source>
</evidence>
<evidence type="ECO:0000256" key="8">
    <source>
        <dbReference type="SAM" id="Phobius"/>
    </source>
</evidence>
<evidence type="ECO:0000256" key="6">
    <source>
        <dbReference type="ARBA" id="ARBA00023136"/>
    </source>
</evidence>
<dbReference type="CDD" id="cd06186">
    <property type="entry name" value="NOX_Duox_like_FAD_NADP"/>
    <property type="match status" value="1"/>
</dbReference>
<evidence type="ECO:0000313" key="10">
    <source>
        <dbReference type="EMBL" id="KAK7481433.1"/>
    </source>
</evidence>
<proteinExistence type="predicted"/>
<dbReference type="PANTHER" id="PTHR11972:SF58">
    <property type="entry name" value="NADPH OXIDASE 5"/>
    <property type="match status" value="1"/>
</dbReference>
<feature type="transmembrane region" description="Helical" evidence="8">
    <location>
        <begin position="289"/>
        <end position="310"/>
    </location>
</feature>
<feature type="transmembrane region" description="Helical" evidence="8">
    <location>
        <begin position="194"/>
        <end position="218"/>
    </location>
</feature>
<evidence type="ECO:0000256" key="3">
    <source>
        <dbReference type="ARBA" id="ARBA00022837"/>
    </source>
</evidence>
<dbReference type="GO" id="GO:0016020">
    <property type="term" value="C:membrane"/>
    <property type="evidence" value="ECO:0007669"/>
    <property type="project" value="UniProtKB-SubCell"/>
</dbReference>
<dbReference type="PROSITE" id="PS50222">
    <property type="entry name" value="EF_HAND_2"/>
    <property type="match status" value="2"/>
</dbReference>
<comment type="caution">
    <text evidence="10">The sequence shown here is derived from an EMBL/GenBank/DDBJ whole genome shotgun (WGS) entry which is preliminary data.</text>
</comment>
<dbReference type="SUPFAM" id="SSF52343">
    <property type="entry name" value="Ferredoxin reductase-like, C-terminal NADP-linked domain"/>
    <property type="match status" value="1"/>
</dbReference>
<dbReference type="Proteomes" id="UP001519460">
    <property type="component" value="Unassembled WGS sequence"/>
</dbReference>
<feature type="non-terminal residue" evidence="10">
    <location>
        <position position="1"/>
    </location>
</feature>
<accession>A0ABD0K376</accession>
<evidence type="ECO:0000256" key="4">
    <source>
        <dbReference type="ARBA" id="ARBA00022989"/>
    </source>
</evidence>
<sequence length="654" mass="74747">SFFTDRLFKLFDDDNSGSIDVVELLHGINKLTRGTPTEKLQFLFSIYDADLDLFTKSVFLHPFIASGTISREELYTVLLSCMEESSLNLSDENLDALTDALFEDADTDKSGEISFDELKEQLEKNPGVMSNLTISTAKWLLPKREKKQKSWVPRKLTLTYIRNNLVKVIFTVVYLLINVGLYVLNAWLYRDSNWYIIIARGAGMCLNFNCAVVLVLMLRKTLTLLRNTPLVKILPFDHSVMFHKLAGYAIVIFTLIHTGAHLGNAAVYLTEDMDLKMWEILFTLKTGIGWIHGFAPLSGVILDVILAVMFICSMDFVRRSGFFELYIPFFILNILHGANFWKWIVGPGVIFIVEMILKLKWIRRETFSLHIRSAGHWTRMVYQYFEKLLEADSSPSDAENGRANGKASTRSKDSWKSHSTKSAFAFRRRNTKAKKIASSYRKRVKMLKVNVPVNVDGPYGTPSRHIFEAEHAVLIGSGIGVTPFASILQSIMYRLKAAEVECPQCLHRFGVDVPKSVMNLKKVDFVWINRDQRHFEWFLSLLTRLESEQARDSILQHRLDMHMYMTSAVSKSDMKGIGLQMALDLIHESEQTDLITGLQTRTQPGRPDFDKLFSQISKKAKGKVKVFFCGAPVLGRTVKHYSHKYKFGFSQETF</sequence>
<gene>
    <name evidence="10" type="ORF">BaRGS_00027284</name>
</gene>
<keyword evidence="5" id="KW-0560">Oxidoreductase</keyword>
<evidence type="ECO:0000256" key="7">
    <source>
        <dbReference type="SAM" id="MobiDB-lite"/>
    </source>
</evidence>
<feature type="domain" description="EF-hand" evidence="9">
    <location>
        <begin position="1"/>
        <end position="34"/>
    </location>
</feature>
<dbReference type="CDD" id="cd00051">
    <property type="entry name" value="EFh"/>
    <property type="match status" value="1"/>
</dbReference>
<dbReference type="PROSITE" id="PS00018">
    <property type="entry name" value="EF_HAND_1"/>
    <property type="match status" value="2"/>
</dbReference>
<dbReference type="FunFam" id="3.40.50.80:FF:000012">
    <property type="entry name" value="NADPH oxidase, isoform B"/>
    <property type="match status" value="1"/>
</dbReference>
<dbReference type="PANTHER" id="PTHR11972">
    <property type="entry name" value="NADPH OXIDASE"/>
    <property type="match status" value="1"/>
</dbReference>
<feature type="transmembrane region" description="Helical" evidence="8">
    <location>
        <begin position="322"/>
        <end position="338"/>
    </location>
</feature>
<feature type="transmembrane region" description="Helical" evidence="8">
    <location>
        <begin position="245"/>
        <end position="269"/>
    </location>
</feature>
<dbReference type="AlphaFoldDB" id="A0ABD0K376"/>
<dbReference type="Pfam" id="PF01794">
    <property type="entry name" value="Ferric_reduct"/>
    <property type="match status" value="1"/>
</dbReference>
<dbReference type="SMART" id="SM00054">
    <property type="entry name" value="EFh"/>
    <property type="match status" value="2"/>
</dbReference>
<dbReference type="SUPFAM" id="SSF47473">
    <property type="entry name" value="EF-hand"/>
    <property type="match status" value="1"/>
</dbReference>
<dbReference type="EMBL" id="JACVVK020000262">
    <property type="protein sequence ID" value="KAK7481433.1"/>
    <property type="molecule type" value="Genomic_DNA"/>
</dbReference>
<keyword evidence="2 8" id="KW-0812">Transmembrane</keyword>
<protein>
    <recommendedName>
        <fullName evidence="9">EF-hand domain-containing protein</fullName>
    </recommendedName>
</protein>
<evidence type="ECO:0000256" key="5">
    <source>
        <dbReference type="ARBA" id="ARBA00023002"/>
    </source>
</evidence>
<feature type="region of interest" description="Disordered" evidence="7">
    <location>
        <begin position="393"/>
        <end position="416"/>
    </location>
</feature>
<comment type="subcellular location">
    <subcellularLocation>
        <location evidence="1">Membrane</location>
        <topology evidence="1">Multi-pass membrane protein</topology>
    </subcellularLocation>
</comment>
<evidence type="ECO:0000259" key="9">
    <source>
        <dbReference type="PROSITE" id="PS50222"/>
    </source>
</evidence>
<dbReference type="InterPro" id="IPR050369">
    <property type="entry name" value="RBOH/FRE"/>
</dbReference>
<organism evidence="10 11">
    <name type="scientific">Batillaria attramentaria</name>
    <dbReference type="NCBI Taxonomy" id="370345"/>
    <lineage>
        <taxon>Eukaryota</taxon>
        <taxon>Metazoa</taxon>
        <taxon>Spiralia</taxon>
        <taxon>Lophotrochozoa</taxon>
        <taxon>Mollusca</taxon>
        <taxon>Gastropoda</taxon>
        <taxon>Caenogastropoda</taxon>
        <taxon>Sorbeoconcha</taxon>
        <taxon>Cerithioidea</taxon>
        <taxon>Batillariidae</taxon>
        <taxon>Batillaria</taxon>
    </lineage>
</organism>
<keyword evidence="6 8" id="KW-0472">Membrane</keyword>
<dbReference type="GO" id="GO:0016491">
    <property type="term" value="F:oxidoreductase activity"/>
    <property type="evidence" value="ECO:0007669"/>
    <property type="project" value="UniProtKB-KW"/>
</dbReference>
<name>A0ABD0K376_9CAEN</name>
<dbReference type="InterPro" id="IPR013121">
    <property type="entry name" value="Fe_red_NAD-bd_6"/>
</dbReference>
<keyword evidence="3" id="KW-0106">Calcium</keyword>
<keyword evidence="4 8" id="KW-1133">Transmembrane helix</keyword>
<feature type="transmembrane region" description="Helical" evidence="8">
    <location>
        <begin position="164"/>
        <end position="188"/>
    </location>
</feature>